<dbReference type="EMBL" id="JADCNL010000002">
    <property type="protein sequence ID" value="KAG0491407.1"/>
    <property type="molecule type" value="Genomic_DNA"/>
</dbReference>
<dbReference type="Pfam" id="PF03195">
    <property type="entry name" value="LOB"/>
    <property type="match status" value="1"/>
</dbReference>
<evidence type="ECO:0000259" key="2">
    <source>
        <dbReference type="PROSITE" id="PS50891"/>
    </source>
</evidence>
<organism evidence="3 4">
    <name type="scientific">Vanilla planifolia</name>
    <name type="common">Vanilla</name>
    <dbReference type="NCBI Taxonomy" id="51239"/>
    <lineage>
        <taxon>Eukaryota</taxon>
        <taxon>Viridiplantae</taxon>
        <taxon>Streptophyta</taxon>
        <taxon>Embryophyta</taxon>
        <taxon>Tracheophyta</taxon>
        <taxon>Spermatophyta</taxon>
        <taxon>Magnoliopsida</taxon>
        <taxon>Liliopsida</taxon>
        <taxon>Asparagales</taxon>
        <taxon>Orchidaceae</taxon>
        <taxon>Vanilloideae</taxon>
        <taxon>Vanilleae</taxon>
        <taxon>Vanilla</taxon>
    </lineage>
</organism>
<dbReference type="PANTHER" id="PTHR31304:SF73">
    <property type="entry name" value="OS01G0511000 PROTEIN"/>
    <property type="match status" value="1"/>
</dbReference>
<sequence length="199" mass="21550">MKMSCNGCRVLRKGCNDNCSIRPCLAWLKTPVAQANATVFLAKFYGRAGLLKLLSSAPLQLRPAVFRSLLYEASGRIVNPIHGSVGLLWSGGWQHCQAAVDAVLTGEPIPKVSACFGGGGEEAIKAGDIRHLSKEAAAGHHRAVKHRKRFKRSGARRVGEMEARGMSMEMPEMISSGKGRKEVEDDSFGVELELTLGFK</sequence>
<comment type="similarity">
    <text evidence="1">Belongs to the LOB domain-containing protein family.</text>
</comment>
<dbReference type="Proteomes" id="UP000636800">
    <property type="component" value="Chromosome 2"/>
</dbReference>
<evidence type="ECO:0000313" key="4">
    <source>
        <dbReference type="Proteomes" id="UP000636800"/>
    </source>
</evidence>
<feature type="domain" description="LOB" evidence="2">
    <location>
        <begin position="3"/>
        <end position="109"/>
    </location>
</feature>
<accession>A0A835VAD9</accession>
<evidence type="ECO:0000313" key="3">
    <source>
        <dbReference type="EMBL" id="KAG0491407.1"/>
    </source>
</evidence>
<evidence type="ECO:0000256" key="1">
    <source>
        <dbReference type="ARBA" id="ARBA00005474"/>
    </source>
</evidence>
<dbReference type="InterPro" id="IPR004883">
    <property type="entry name" value="LOB"/>
</dbReference>
<protein>
    <recommendedName>
        <fullName evidence="2">LOB domain-containing protein</fullName>
    </recommendedName>
</protein>
<dbReference type="AlphaFoldDB" id="A0A835VAD9"/>
<keyword evidence="4" id="KW-1185">Reference proteome</keyword>
<dbReference type="PROSITE" id="PS50891">
    <property type="entry name" value="LOB"/>
    <property type="match status" value="1"/>
</dbReference>
<reference evidence="3 4" key="1">
    <citation type="journal article" date="2020" name="Nat. Food">
        <title>A phased Vanilla planifolia genome enables genetic improvement of flavour and production.</title>
        <authorList>
            <person name="Hasing T."/>
            <person name="Tang H."/>
            <person name="Brym M."/>
            <person name="Khazi F."/>
            <person name="Huang T."/>
            <person name="Chambers A.H."/>
        </authorList>
    </citation>
    <scope>NUCLEOTIDE SEQUENCE [LARGE SCALE GENOMIC DNA]</scope>
    <source>
        <tissue evidence="3">Leaf</tissue>
    </source>
</reference>
<dbReference type="PANTHER" id="PTHR31304">
    <property type="entry name" value="LOB DOMAIN-CONTAINING PROTEIN 38"/>
    <property type="match status" value="1"/>
</dbReference>
<dbReference type="GO" id="GO:0010468">
    <property type="term" value="P:regulation of gene expression"/>
    <property type="evidence" value="ECO:0007669"/>
    <property type="project" value="TreeGrafter"/>
</dbReference>
<gene>
    <name evidence="3" type="ORF">HPP92_004805</name>
</gene>
<name>A0A835VAD9_VANPL</name>
<comment type="caution">
    <text evidence="3">The sequence shown here is derived from an EMBL/GenBank/DDBJ whole genome shotgun (WGS) entry which is preliminary data.</text>
</comment>
<proteinExistence type="inferred from homology"/>